<dbReference type="CDD" id="cd07067">
    <property type="entry name" value="HP_PGM_like"/>
    <property type="match status" value="1"/>
</dbReference>
<dbReference type="Proteomes" id="UP001595697">
    <property type="component" value="Unassembled WGS sequence"/>
</dbReference>
<name>A0ABV8E9A9_9HYPH</name>
<dbReference type="PANTHER" id="PTHR47623">
    <property type="entry name" value="OS09G0287300 PROTEIN"/>
    <property type="match status" value="1"/>
</dbReference>
<dbReference type="SMART" id="SM00855">
    <property type="entry name" value="PGAM"/>
    <property type="match status" value="1"/>
</dbReference>
<evidence type="ECO:0000313" key="1">
    <source>
        <dbReference type="EMBL" id="MFC3968289.1"/>
    </source>
</evidence>
<sequence>MEKPNPPPFEIYLMRHAHSGWPQPGERDFDRALDARGIAEANAVARMTASSGYRPDLLLCSSAHRCRGTAASVIEAINEEMQVQYLDELYNAPVETYLAIIRAQTVARLMVIGHNPSIEVLLETMIGSDPTASIIPAGFPTAGFAALGHDPRSGSAQGPWQLGAFFAP</sequence>
<organism evidence="1 2">
    <name type="scientific">Rhizobium lemnae</name>
    <dbReference type="NCBI Taxonomy" id="1214924"/>
    <lineage>
        <taxon>Bacteria</taxon>
        <taxon>Pseudomonadati</taxon>
        <taxon>Pseudomonadota</taxon>
        <taxon>Alphaproteobacteria</taxon>
        <taxon>Hyphomicrobiales</taxon>
        <taxon>Rhizobiaceae</taxon>
        <taxon>Rhizobium/Agrobacterium group</taxon>
        <taxon>Rhizobium</taxon>
    </lineage>
</organism>
<comment type="caution">
    <text evidence="1">The sequence shown here is derived from an EMBL/GenBank/DDBJ whole genome shotgun (WGS) entry which is preliminary data.</text>
</comment>
<dbReference type="PANTHER" id="PTHR47623:SF1">
    <property type="entry name" value="OS09G0287300 PROTEIN"/>
    <property type="match status" value="1"/>
</dbReference>
<dbReference type="RefSeq" id="WP_247262194.1">
    <property type="nucleotide sequence ID" value="NZ_JALJQZ010000039.1"/>
</dbReference>
<keyword evidence="2" id="KW-1185">Reference proteome</keyword>
<dbReference type="EMBL" id="JBHSBD010000038">
    <property type="protein sequence ID" value="MFC3968289.1"/>
    <property type="molecule type" value="Genomic_DNA"/>
</dbReference>
<dbReference type="SUPFAM" id="SSF53254">
    <property type="entry name" value="Phosphoglycerate mutase-like"/>
    <property type="match status" value="1"/>
</dbReference>
<protein>
    <submittedName>
        <fullName evidence="1">SixA phosphatase family protein</fullName>
    </submittedName>
</protein>
<dbReference type="InterPro" id="IPR029033">
    <property type="entry name" value="His_PPase_superfam"/>
</dbReference>
<dbReference type="InterPro" id="IPR013078">
    <property type="entry name" value="His_Pase_superF_clade-1"/>
</dbReference>
<dbReference type="Gene3D" id="3.40.50.1240">
    <property type="entry name" value="Phosphoglycerate mutase-like"/>
    <property type="match status" value="1"/>
</dbReference>
<dbReference type="Pfam" id="PF00300">
    <property type="entry name" value="His_Phos_1"/>
    <property type="match status" value="1"/>
</dbReference>
<evidence type="ECO:0000313" key="2">
    <source>
        <dbReference type="Proteomes" id="UP001595697"/>
    </source>
</evidence>
<gene>
    <name evidence="1" type="ORF">ACFOVS_09145</name>
</gene>
<accession>A0ABV8E9A9</accession>
<reference evidence="2" key="1">
    <citation type="journal article" date="2019" name="Int. J. Syst. Evol. Microbiol.">
        <title>The Global Catalogue of Microorganisms (GCM) 10K type strain sequencing project: providing services to taxonomists for standard genome sequencing and annotation.</title>
        <authorList>
            <consortium name="The Broad Institute Genomics Platform"/>
            <consortium name="The Broad Institute Genome Sequencing Center for Infectious Disease"/>
            <person name="Wu L."/>
            <person name="Ma J."/>
        </authorList>
    </citation>
    <scope>NUCLEOTIDE SEQUENCE [LARGE SCALE GENOMIC DNA]</scope>
    <source>
        <strain evidence="2">TBRC 5781</strain>
    </source>
</reference>
<proteinExistence type="predicted"/>